<comment type="caution">
    <text evidence="2">The sequence shown here is derived from an EMBL/GenBank/DDBJ whole genome shotgun (WGS) entry which is preliminary data.</text>
</comment>
<sequence>MKRIKHLTLVLSIAACSALPPALHAQTPAKLFAELPEYCPTPDALAVAPDGSITLSCPNYAKGGFPGILVSISKDGTVSKLADVPGANGKASARPMGIAYAPDGSLFVNANQGPHGRLLRMTFKNGQHEKTEVVAKGLNGPNGLRYKDGALYVTIAMMPKVETGKNTGGVYRFKETDRNIQVNNDLSDPNLIFTAETQNPKKQFGLDGLVFNKAGDLFVGDFGDGTIYRLTLKSDGTVASSEVYAQAPNTAGVDGIDIDEAGNLYLAGFSQNQILKVDTNKDVSVIAEYPDNNGANGELDQPADLMVHKGRLYISNFDLMVEAGMKNTGHSKPYTISVIDLSEVE</sequence>
<feature type="chain" id="PRO_5037043742" evidence="1">
    <location>
        <begin position="26"/>
        <end position="345"/>
    </location>
</feature>
<reference evidence="2" key="1">
    <citation type="submission" date="2021-01" db="EMBL/GenBank/DDBJ databases">
        <title>Modified the classification status of verrucomicrobia.</title>
        <authorList>
            <person name="Feng X."/>
        </authorList>
    </citation>
    <scope>NUCLEOTIDE SEQUENCE</scope>
    <source>
        <strain evidence="2">KCTC 13126</strain>
    </source>
</reference>
<dbReference type="PROSITE" id="PS51257">
    <property type="entry name" value="PROKAR_LIPOPROTEIN"/>
    <property type="match status" value="1"/>
</dbReference>
<protein>
    <submittedName>
        <fullName evidence="2">SMP-30/gluconolactonase/LRE family protein</fullName>
    </submittedName>
</protein>
<accession>A0A934VTM5</accession>
<dbReference type="InterPro" id="IPR051262">
    <property type="entry name" value="SMP-30/CGR1_Lactonase"/>
</dbReference>
<proteinExistence type="predicted"/>
<dbReference type="RefSeq" id="WP_200358206.1">
    <property type="nucleotide sequence ID" value="NZ_JAENIL010000061.1"/>
</dbReference>
<dbReference type="Proteomes" id="UP000617628">
    <property type="component" value="Unassembled WGS sequence"/>
</dbReference>
<feature type="signal peptide" evidence="1">
    <location>
        <begin position="1"/>
        <end position="25"/>
    </location>
</feature>
<dbReference type="PANTHER" id="PTHR47572">
    <property type="entry name" value="LIPOPROTEIN-RELATED"/>
    <property type="match status" value="1"/>
</dbReference>
<organism evidence="2 3">
    <name type="scientific">Pelagicoccus mobilis</name>
    <dbReference type="NCBI Taxonomy" id="415221"/>
    <lineage>
        <taxon>Bacteria</taxon>
        <taxon>Pseudomonadati</taxon>
        <taxon>Verrucomicrobiota</taxon>
        <taxon>Opitutia</taxon>
        <taxon>Puniceicoccales</taxon>
        <taxon>Pelagicoccaceae</taxon>
        <taxon>Pelagicoccus</taxon>
    </lineage>
</organism>
<dbReference type="Gene3D" id="2.120.10.30">
    <property type="entry name" value="TolB, C-terminal domain"/>
    <property type="match status" value="1"/>
</dbReference>
<dbReference type="SUPFAM" id="SSF63829">
    <property type="entry name" value="Calcium-dependent phosphotriesterase"/>
    <property type="match status" value="1"/>
</dbReference>
<dbReference type="PANTHER" id="PTHR47572:SF4">
    <property type="entry name" value="LACTONASE DRP35"/>
    <property type="match status" value="1"/>
</dbReference>
<keyword evidence="1" id="KW-0732">Signal</keyword>
<dbReference type="EMBL" id="JAENIL010000061">
    <property type="protein sequence ID" value="MBK1879878.1"/>
    <property type="molecule type" value="Genomic_DNA"/>
</dbReference>
<dbReference type="InterPro" id="IPR011042">
    <property type="entry name" value="6-blade_b-propeller_TolB-like"/>
</dbReference>
<evidence type="ECO:0000256" key="1">
    <source>
        <dbReference type="SAM" id="SignalP"/>
    </source>
</evidence>
<keyword evidence="3" id="KW-1185">Reference proteome</keyword>
<evidence type="ECO:0000313" key="3">
    <source>
        <dbReference type="Proteomes" id="UP000617628"/>
    </source>
</evidence>
<evidence type="ECO:0000313" key="2">
    <source>
        <dbReference type="EMBL" id="MBK1879878.1"/>
    </source>
</evidence>
<dbReference type="AlphaFoldDB" id="A0A934VTM5"/>
<name>A0A934VTM5_9BACT</name>
<gene>
    <name evidence="2" type="ORF">JIN87_23540</name>
</gene>